<evidence type="ECO:0000256" key="11">
    <source>
        <dbReference type="ARBA" id="ARBA00030193"/>
    </source>
</evidence>
<sequence>MRRWTPPDWGRRTFLMGILNVTPDSFSDGGKFLSPIHALRQAQVMIRTGADFIDIGAESTRPGAESITAEEEIARLLPVLETMTPVLEVPISVDTYKAAVARKALTTGVAIINDIWGFQHDPDMPETVAEFGAGAILMHNGRGADYPGDMVAEVKKFLEKSIQIAVNAGVAEELIMLDPGIGFGKSVAQNLALIRRLGELRALGFPVLLGTSRKSVIGQTLNLPVDQRLEGTLATSVAGVQQGADILRVHDLQANLRATRMADALYRHG</sequence>
<dbReference type="FunFam" id="3.20.20.20:FF:000006">
    <property type="entry name" value="Dihydropteroate synthase"/>
    <property type="match status" value="1"/>
</dbReference>
<evidence type="ECO:0000313" key="15">
    <source>
        <dbReference type="Proteomes" id="UP000642829"/>
    </source>
</evidence>
<comment type="catalytic activity">
    <reaction evidence="1">
        <text>(7,8-dihydropterin-6-yl)methyl diphosphate + 4-aminobenzoate = 7,8-dihydropteroate + diphosphate</text>
        <dbReference type="Rhea" id="RHEA:19949"/>
        <dbReference type="ChEBI" id="CHEBI:17836"/>
        <dbReference type="ChEBI" id="CHEBI:17839"/>
        <dbReference type="ChEBI" id="CHEBI:33019"/>
        <dbReference type="ChEBI" id="CHEBI:72950"/>
        <dbReference type="EC" id="2.5.1.15"/>
    </reaction>
</comment>
<dbReference type="GO" id="GO:0046654">
    <property type="term" value="P:tetrahydrofolate biosynthetic process"/>
    <property type="evidence" value="ECO:0007669"/>
    <property type="project" value="UniProtKB-UniPathway"/>
</dbReference>
<comment type="function">
    <text evidence="12">Catalyzes the condensation of para-aminobenzoate (pABA) with 6-hydroxymethyl-7,8-dihydropterin diphosphate (DHPt-PP) to form 7,8-dihydropteroate (H2Pte), the immediate precursor of folate derivatives.</text>
</comment>
<dbReference type="GO" id="GO:0046656">
    <property type="term" value="P:folic acid biosynthetic process"/>
    <property type="evidence" value="ECO:0007669"/>
    <property type="project" value="UniProtKB-KW"/>
</dbReference>
<proteinExistence type="inferred from homology"/>
<dbReference type="PROSITE" id="PS00792">
    <property type="entry name" value="DHPS_1"/>
    <property type="match status" value="1"/>
</dbReference>
<evidence type="ECO:0000256" key="8">
    <source>
        <dbReference type="ARBA" id="ARBA00022723"/>
    </source>
</evidence>
<comment type="caution">
    <text evidence="14">The sequence shown here is derived from an EMBL/GenBank/DDBJ whole genome shotgun (WGS) entry which is preliminary data.</text>
</comment>
<dbReference type="EMBL" id="BMXG01000001">
    <property type="protein sequence ID" value="GHB89897.1"/>
    <property type="molecule type" value="Genomic_DNA"/>
</dbReference>
<name>A0A8J3DGF1_9BACT</name>
<protein>
    <recommendedName>
        <fullName evidence="6 12">Dihydropteroate synthase</fullName>
        <shortName evidence="12">DHPS</shortName>
        <ecNumber evidence="5 12">2.5.1.15</ecNumber>
    </recommendedName>
    <alternativeName>
        <fullName evidence="11 12">Dihydropteroate pyrophosphorylase</fullName>
    </alternativeName>
</protein>
<keyword evidence="15" id="KW-1185">Reference proteome</keyword>
<evidence type="ECO:0000256" key="4">
    <source>
        <dbReference type="ARBA" id="ARBA00009503"/>
    </source>
</evidence>
<evidence type="ECO:0000256" key="12">
    <source>
        <dbReference type="RuleBase" id="RU361205"/>
    </source>
</evidence>
<evidence type="ECO:0000256" key="5">
    <source>
        <dbReference type="ARBA" id="ARBA00012458"/>
    </source>
</evidence>
<evidence type="ECO:0000256" key="3">
    <source>
        <dbReference type="ARBA" id="ARBA00004763"/>
    </source>
</evidence>
<organism evidence="14 15">
    <name type="scientific">Cerasicoccus arenae</name>
    <dbReference type="NCBI Taxonomy" id="424488"/>
    <lineage>
        <taxon>Bacteria</taxon>
        <taxon>Pseudomonadati</taxon>
        <taxon>Verrucomicrobiota</taxon>
        <taxon>Opitutia</taxon>
        <taxon>Puniceicoccales</taxon>
        <taxon>Cerasicoccaceae</taxon>
        <taxon>Cerasicoccus</taxon>
    </lineage>
</organism>
<dbReference type="AlphaFoldDB" id="A0A8J3DGF1"/>
<accession>A0A8J3DGF1</accession>
<evidence type="ECO:0000256" key="10">
    <source>
        <dbReference type="ARBA" id="ARBA00022909"/>
    </source>
</evidence>
<feature type="domain" description="Pterin-binding" evidence="13">
    <location>
        <begin position="13"/>
        <end position="260"/>
    </location>
</feature>
<evidence type="ECO:0000256" key="9">
    <source>
        <dbReference type="ARBA" id="ARBA00022842"/>
    </source>
</evidence>
<dbReference type="PANTHER" id="PTHR20941:SF1">
    <property type="entry name" value="FOLIC ACID SYNTHESIS PROTEIN FOL1"/>
    <property type="match status" value="1"/>
</dbReference>
<dbReference type="GO" id="GO:0046872">
    <property type="term" value="F:metal ion binding"/>
    <property type="evidence" value="ECO:0007669"/>
    <property type="project" value="UniProtKB-KW"/>
</dbReference>
<comment type="pathway">
    <text evidence="3 12">Cofactor biosynthesis; tetrahydrofolate biosynthesis; 7,8-dihydrofolate from 2-amino-4-hydroxy-6-hydroxymethyl-7,8-dihydropteridine diphosphate and 4-aminobenzoate: step 1/2.</text>
</comment>
<keyword evidence="7 12" id="KW-0808">Transferase</keyword>
<comment type="similarity">
    <text evidence="4 12">Belongs to the DHPS family.</text>
</comment>
<dbReference type="EC" id="2.5.1.15" evidence="5 12"/>
<evidence type="ECO:0000256" key="7">
    <source>
        <dbReference type="ARBA" id="ARBA00022679"/>
    </source>
</evidence>
<evidence type="ECO:0000256" key="2">
    <source>
        <dbReference type="ARBA" id="ARBA00001946"/>
    </source>
</evidence>
<dbReference type="CDD" id="cd00739">
    <property type="entry name" value="DHPS"/>
    <property type="match status" value="1"/>
</dbReference>
<dbReference type="SUPFAM" id="SSF51717">
    <property type="entry name" value="Dihydropteroate synthetase-like"/>
    <property type="match status" value="1"/>
</dbReference>
<keyword evidence="10 12" id="KW-0289">Folate biosynthesis</keyword>
<dbReference type="RefSeq" id="WP_189510562.1">
    <property type="nucleotide sequence ID" value="NZ_BMXG01000001.1"/>
</dbReference>
<dbReference type="Gene3D" id="3.20.20.20">
    <property type="entry name" value="Dihydropteroate synthase-like"/>
    <property type="match status" value="1"/>
</dbReference>
<dbReference type="InterPro" id="IPR011005">
    <property type="entry name" value="Dihydropteroate_synth-like_sf"/>
</dbReference>
<evidence type="ECO:0000256" key="6">
    <source>
        <dbReference type="ARBA" id="ARBA00016919"/>
    </source>
</evidence>
<dbReference type="PROSITE" id="PS50972">
    <property type="entry name" value="PTERIN_BINDING"/>
    <property type="match status" value="1"/>
</dbReference>
<evidence type="ECO:0000259" key="13">
    <source>
        <dbReference type="PROSITE" id="PS50972"/>
    </source>
</evidence>
<reference evidence="14" key="1">
    <citation type="journal article" date="2014" name="Int. J. Syst. Evol. Microbiol.">
        <title>Complete genome sequence of Corynebacterium casei LMG S-19264T (=DSM 44701T), isolated from a smear-ripened cheese.</title>
        <authorList>
            <consortium name="US DOE Joint Genome Institute (JGI-PGF)"/>
            <person name="Walter F."/>
            <person name="Albersmeier A."/>
            <person name="Kalinowski J."/>
            <person name="Ruckert C."/>
        </authorList>
    </citation>
    <scope>NUCLEOTIDE SEQUENCE</scope>
    <source>
        <strain evidence="14">KCTC 12870</strain>
    </source>
</reference>
<dbReference type="NCBIfam" id="TIGR01496">
    <property type="entry name" value="DHPS"/>
    <property type="match status" value="1"/>
</dbReference>
<keyword evidence="9 12" id="KW-0460">Magnesium</keyword>
<dbReference type="InterPro" id="IPR045031">
    <property type="entry name" value="DHP_synth-like"/>
</dbReference>
<evidence type="ECO:0000313" key="14">
    <source>
        <dbReference type="EMBL" id="GHB89897.1"/>
    </source>
</evidence>
<dbReference type="Pfam" id="PF00809">
    <property type="entry name" value="Pterin_bind"/>
    <property type="match status" value="1"/>
</dbReference>
<comment type="cofactor">
    <cofactor evidence="2 12">
        <name>Mg(2+)</name>
        <dbReference type="ChEBI" id="CHEBI:18420"/>
    </cofactor>
</comment>
<gene>
    <name evidence="14" type="ORF">GCM10007047_00540</name>
</gene>
<keyword evidence="8 12" id="KW-0479">Metal-binding</keyword>
<dbReference type="InterPro" id="IPR000489">
    <property type="entry name" value="Pterin-binding_dom"/>
</dbReference>
<dbReference type="UniPathway" id="UPA00077">
    <property type="reaction ID" value="UER00156"/>
</dbReference>
<evidence type="ECO:0000256" key="1">
    <source>
        <dbReference type="ARBA" id="ARBA00000012"/>
    </source>
</evidence>
<dbReference type="GO" id="GO:0005829">
    <property type="term" value="C:cytosol"/>
    <property type="evidence" value="ECO:0007669"/>
    <property type="project" value="TreeGrafter"/>
</dbReference>
<dbReference type="Proteomes" id="UP000642829">
    <property type="component" value="Unassembled WGS sequence"/>
</dbReference>
<dbReference type="InterPro" id="IPR006390">
    <property type="entry name" value="DHP_synth_dom"/>
</dbReference>
<reference evidence="14" key="2">
    <citation type="submission" date="2020-09" db="EMBL/GenBank/DDBJ databases">
        <authorList>
            <person name="Sun Q."/>
            <person name="Kim S."/>
        </authorList>
    </citation>
    <scope>NUCLEOTIDE SEQUENCE</scope>
    <source>
        <strain evidence="14">KCTC 12870</strain>
    </source>
</reference>
<dbReference type="GO" id="GO:0004156">
    <property type="term" value="F:dihydropteroate synthase activity"/>
    <property type="evidence" value="ECO:0007669"/>
    <property type="project" value="UniProtKB-EC"/>
</dbReference>
<dbReference type="PANTHER" id="PTHR20941">
    <property type="entry name" value="FOLATE SYNTHESIS PROTEINS"/>
    <property type="match status" value="1"/>
</dbReference>